<dbReference type="Proteomes" id="UP000276133">
    <property type="component" value="Unassembled WGS sequence"/>
</dbReference>
<organism evidence="1 2">
    <name type="scientific">Brachionus plicatilis</name>
    <name type="common">Marine rotifer</name>
    <name type="synonym">Brachionus muelleri</name>
    <dbReference type="NCBI Taxonomy" id="10195"/>
    <lineage>
        <taxon>Eukaryota</taxon>
        <taxon>Metazoa</taxon>
        <taxon>Spiralia</taxon>
        <taxon>Gnathifera</taxon>
        <taxon>Rotifera</taxon>
        <taxon>Eurotatoria</taxon>
        <taxon>Monogononta</taxon>
        <taxon>Pseudotrocha</taxon>
        <taxon>Ploima</taxon>
        <taxon>Brachionidae</taxon>
        <taxon>Brachionus</taxon>
    </lineage>
</organism>
<evidence type="ECO:0000313" key="1">
    <source>
        <dbReference type="EMBL" id="RNA12409.1"/>
    </source>
</evidence>
<protein>
    <submittedName>
        <fullName evidence="1">Uncharacterized protein</fullName>
    </submittedName>
</protein>
<keyword evidence="2" id="KW-1185">Reference proteome</keyword>
<dbReference type="EMBL" id="REGN01005697">
    <property type="protein sequence ID" value="RNA12409.1"/>
    <property type="molecule type" value="Genomic_DNA"/>
</dbReference>
<accession>A0A3M7QMA4</accession>
<comment type="caution">
    <text evidence="1">The sequence shown here is derived from an EMBL/GenBank/DDBJ whole genome shotgun (WGS) entry which is preliminary data.</text>
</comment>
<name>A0A3M7QMA4_BRAPC</name>
<sequence length="116" mass="13596">MHLYPLYELTCPNYLSFISFYLILEETEVDSTYNRKFGQFMNFINRLESIVTTSKINESILDSILNFSQQMRVLNIHSDNLNYRKLMTITLGTMSKFGFIPYGTNTIETIINLEVD</sequence>
<dbReference type="AlphaFoldDB" id="A0A3M7QMA4"/>
<gene>
    <name evidence="1" type="ORF">BpHYR1_045571</name>
</gene>
<proteinExistence type="predicted"/>
<reference evidence="1 2" key="1">
    <citation type="journal article" date="2018" name="Sci. Rep.">
        <title>Genomic signatures of local adaptation to the degree of environmental predictability in rotifers.</title>
        <authorList>
            <person name="Franch-Gras L."/>
            <person name="Hahn C."/>
            <person name="Garcia-Roger E.M."/>
            <person name="Carmona M.J."/>
            <person name="Serra M."/>
            <person name="Gomez A."/>
        </authorList>
    </citation>
    <scope>NUCLEOTIDE SEQUENCE [LARGE SCALE GENOMIC DNA]</scope>
    <source>
        <strain evidence="1">HYR1</strain>
    </source>
</reference>
<evidence type="ECO:0000313" key="2">
    <source>
        <dbReference type="Proteomes" id="UP000276133"/>
    </source>
</evidence>